<gene>
    <name evidence="3" type="ORF">CROQUDRAFT_110526</name>
</gene>
<feature type="region of interest" description="Disordered" evidence="1">
    <location>
        <begin position="672"/>
        <end position="702"/>
    </location>
</feature>
<feature type="region of interest" description="Disordered" evidence="1">
    <location>
        <begin position="743"/>
        <end position="784"/>
    </location>
</feature>
<comment type="caution">
    <text evidence="3">The sequence shown here is derived from an EMBL/GenBank/DDBJ whole genome shotgun (WGS) entry which is preliminary data.</text>
</comment>
<feature type="compositionally biased region" description="Basic and acidic residues" evidence="1">
    <location>
        <begin position="373"/>
        <end position="386"/>
    </location>
</feature>
<evidence type="ECO:0000313" key="4">
    <source>
        <dbReference type="Proteomes" id="UP000886653"/>
    </source>
</evidence>
<dbReference type="AlphaFoldDB" id="A0A9P6T6U6"/>
<feature type="compositionally biased region" description="Basic and acidic residues" evidence="1">
    <location>
        <begin position="752"/>
        <end position="764"/>
    </location>
</feature>
<protein>
    <submittedName>
        <fullName evidence="3">Uncharacterized protein</fullName>
    </submittedName>
</protein>
<organism evidence="3 4">
    <name type="scientific">Cronartium quercuum f. sp. fusiforme G11</name>
    <dbReference type="NCBI Taxonomy" id="708437"/>
    <lineage>
        <taxon>Eukaryota</taxon>
        <taxon>Fungi</taxon>
        <taxon>Dikarya</taxon>
        <taxon>Basidiomycota</taxon>
        <taxon>Pucciniomycotina</taxon>
        <taxon>Pucciniomycetes</taxon>
        <taxon>Pucciniales</taxon>
        <taxon>Coleosporiaceae</taxon>
        <taxon>Cronartium</taxon>
    </lineage>
</organism>
<feature type="compositionally biased region" description="Polar residues" evidence="1">
    <location>
        <begin position="295"/>
        <end position="306"/>
    </location>
</feature>
<keyword evidence="2" id="KW-0812">Transmembrane</keyword>
<evidence type="ECO:0000256" key="2">
    <source>
        <dbReference type="SAM" id="Phobius"/>
    </source>
</evidence>
<feature type="region of interest" description="Disordered" evidence="1">
    <location>
        <begin position="271"/>
        <end position="306"/>
    </location>
</feature>
<feature type="transmembrane region" description="Helical" evidence="2">
    <location>
        <begin position="74"/>
        <end position="98"/>
    </location>
</feature>
<keyword evidence="2" id="KW-1133">Transmembrane helix</keyword>
<feature type="compositionally biased region" description="Polar residues" evidence="1">
    <location>
        <begin position="686"/>
        <end position="701"/>
    </location>
</feature>
<proteinExistence type="predicted"/>
<dbReference type="Proteomes" id="UP000886653">
    <property type="component" value="Unassembled WGS sequence"/>
</dbReference>
<keyword evidence="2" id="KW-0472">Membrane</keyword>
<keyword evidence="4" id="KW-1185">Reference proteome</keyword>
<feature type="region of interest" description="Disordered" evidence="1">
    <location>
        <begin position="319"/>
        <end position="352"/>
    </location>
</feature>
<sequence>MGAAAEDLFSIFIATSVSSEYLIEHHEYNSITLGRGEVFVLFELFSGHTNYCHNPGSEDDCLPREMGWCRCGDFLFALVVCVALSFAIVVLVFSVIFLSRAHHSLGLSRIAQRSFETSNGELQMWNGKATVCEPYATPEDSILVEPLRAIPVRLPLIFEFQTFNERRIIVYLFIFQPRPTIVLSKSKKDLPGNHRPMEVEEKLAAYSLLLLNPENGITGLSGGPQLATVDKVHSQNSENEAASLHKTTPQETWRLLSWGLKKKRVNINRSGYRRTEKGQESDVSSILSERDGASVHSSLGDNSSAQRKVFLSGHEDSRALYKDRQHDPTFSQTSKNAKKPRDPAPNSFKVDDIRTALESVPPYKVEADVPPYIKEEGVRRDTKETGAVDNRYPKRRKTSQTSGSPTATKKLKLRKPEIPREEPRKWLLLLGVTFHVLDSSSGDYDTFIAGLSKTVIDVLELEDKRLRMNSQKLDEALLLLVEIAKLAVVDWQLIIKSELEARDAFDKLCESIPSWSKEPSVPQRLQNMKFLNKALKNALPSTATKKFYIEKHWHYGHYIELMTPLQKIIGKPARDLAKISFSNYSGLAKIKEKEWKSIQKIAEELKQPIAIAQASDARFDFYWGKISPDVRLSKQVIQDAIRTHVSQSTLMLDGKETRKNIAAAIAKRESELQGKAETTLPVPEVTSFQATPASNPQNTESPVHIPAAIGYSSVDIKPSSKNRVSNRLVLRDAEKKKMVVHTRHVENPIGDGNKRSDSYLDKINRKSVLSENNSSKKRVRNSKE</sequence>
<evidence type="ECO:0000256" key="1">
    <source>
        <dbReference type="SAM" id="MobiDB-lite"/>
    </source>
</evidence>
<feature type="region of interest" description="Disordered" evidence="1">
    <location>
        <begin position="372"/>
        <end position="412"/>
    </location>
</feature>
<reference evidence="3" key="1">
    <citation type="submission" date="2013-11" db="EMBL/GenBank/DDBJ databases">
        <title>Genome sequence of the fusiform rust pathogen reveals effectors for host alternation and coevolution with pine.</title>
        <authorList>
            <consortium name="DOE Joint Genome Institute"/>
            <person name="Smith K."/>
            <person name="Pendleton A."/>
            <person name="Kubisiak T."/>
            <person name="Anderson C."/>
            <person name="Salamov A."/>
            <person name="Aerts A."/>
            <person name="Riley R."/>
            <person name="Clum A."/>
            <person name="Lindquist E."/>
            <person name="Ence D."/>
            <person name="Campbell M."/>
            <person name="Kronenberg Z."/>
            <person name="Feau N."/>
            <person name="Dhillon B."/>
            <person name="Hamelin R."/>
            <person name="Burleigh J."/>
            <person name="Smith J."/>
            <person name="Yandell M."/>
            <person name="Nelson C."/>
            <person name="Grigoriev I."/>
            <person name="Davis J."/>
        </authorList>
    </citation>
    <scope>NUCLEOTIDE SEQUENCE</scope>
    <source>
        <strain evidence="3">G11</strain>
    </source>
</reference>
<evidence type="ECO:0000313" key="3">
    <source>
        <dbReference type="EMBL" id="KAG0141367.1"/>
    </source>
</evidence>
<name>A0A9P6T6U6_9BASI</name>
<feature type="compositionally biased region" description="Basic residues" evidence="1">
    <location>
        <begin position="775"/>
        <end position="784"/>
    </location>
</feature>
<dbReference type="EMBL" id="MU167389">
    <property type="protein sequence ID" value="KAG0141367.1"/>
    <property type="molecule type" value="Genomic_DNA"/>
</dbReference>
<accession>A0A9P6T6U6</accession>